<dbReference type="AlphaFoldDB" id="A0A9R1XDU4"/>
<evidence type="ECO:0000259" key="1">
    <source>
        <dbReference type="Pfam" id="PF13961"/>
    </source>
</evidence>
<organism evidence="2 3">
    <name type="scientific">Lactuca sativa</name>
    <name type="common">Garden lettuce</name>
    <dbReference type="NCBI Taxonomy" id="4236"/>
    <lineage>
        <taxon>Eukaryota</taxon>
        <taxon>Viridiplantae</taxon>
        <taxon>Streptophyta</taxon>
        <taxon>Embryophyta</taxon>
        <taxon>Tracheophyta</taxon>
        <taxon>Spermatophyta</taxon>
        <taxon>Magnoliopsida</taxon>
        <taxon>eudicotyledons</taxon>
        <taxon>Gunneridae</taxon>
        <taxon>Pentapetalae</taxon>
        <taxon>asterids</taxon>
        <taxon>campanulids</taxon>
        <taxon>Asterales</taxon>
        <taxon>Asteraceae</taxon>
        <taxon>Cichorioideae</taxon>
        <taxon>Cichorieae</taxon>
        <taxon>Lactucinae</taxon>
        <taxon>Lactuca</taxon>
    </lineage>
</organism>
<protein>
    <recommendedName>
        <fullName evidence="1">DUF4219 domain-containing protein</fullName>
    </recommendedName>
</protein>
<dbReference type="Pfam" id="PF14223">
    <property type="entry name" value="Retrotran_gag_2"/>
    <property type="match status" value="1"/>
</dbReference>
<reference evidence="2 3" key="1">
    <citation type="journal article" date="2017" name="Nat. Commun.">
        <title>Genome assembly with in vitro proximity ligation data and whole-genome triplication in lettuce.</title>
        <authorList>
            <person name="Reyes-Chin-Wo S."/>
            <person name="Wang Z."/>
            <person name="Yang X."/>
            <person name="Kozik A."/>
            <person name="Arikit S."/>
            <person name="Song C."/>
            <person name="Xia L."/>
            <person name="Froenicke L."/>
            <person name="Lavelle D.O."/>
            <person name="Truco M.J."/>
            <person name="Xia R."/>
            <person name="Zhu S."/>
            <person name="Xu C."/>
            <person name="Xu H."/>
            <person name="Xu X."/>
            <person name="Cox K."/>
            <person name="Korf I."/>
            <person name="Meyers B.C."/>
            <person name="Michelmore R.W."/>
        </authorList>
    </citation>
    <scope>NUCLEOTIDE SEQUENCE [LARGE SCALE GENOMIC DNA]</scope>
    <source>
        <strain evidence="3">cv. Salinas</strain>
        <tissue evidence="2">Seedlings</tissue>
    </source>
</reference>
<name>A0A9R1XDU4_LACSA</name>
<dbReference type="InterPro" id="IPR025314">
    <property type="entry name" value="DUF4219"/>
</dbReference>
<dbReference type="PANTHER" id="PTHR35317:SF44">
    <property type="entry name" value="RNA-DIRECTED DNA POLYMERASE"/>
    <property type="match status" value="1"/>
</dbReference>
<dbReference type="Proteomes" id="UP000235145">
    <property type="component" value="Unassembled WGS sequence"/>
</dbReference>
<gene>
    <name evidence="2" type="ORF">LSAT_V11C500260060</name>
</gene>
<evidence type="ECO:0000313" key="2">
    <source>
        <dbReference type="EMBL" id="KAJ0204512.1"/>
    </source>
</evidence>
<proteinExistence type="predicted"/>
<dbReference type="PANTHER" id="PTHR35317">
    <property type="entry name" value="OS04G0629600 PROTEIN"/>
    <property type="match status" value="1"/>
</dbReference>
<dbReference type="Pfam" id="PF13961">
    <property type="entry name" value="DUF4219"/>
    <property type="match status" value="1"/>
</dbReference>
<evidence type="ECO:0000313" key="3">
    <source>
        <dbReference type="Proteomes" id="UP000235145"/>
    </source>
</evidence>
<keyword evidence="3" id="KW-1185">Reference proteome</keyword>
<dbReference type="EMBL" id="NBSK02000005">
    <property type="protein sequence ID" value="KAJ0204512.1"/>
    <property type="molecule type" value="Genomic_DNA"/>
</dbReference>
<feature type="domain" description="DUF4219" evidence="1">
    <location>
        <begin position="24"/>
        <end position="50"/>
    </location>
</feature>
<sequence>MSGGELSQPPAKEHMSFMFQCPNLTSTNYTVWRMCMEVLLGIHDIWDVINPRLDDVKKNNIVKGLLFQSIPKDLILQSGNLKSGREMSEAIETSNLGFDSVKEARIQTLKTKFENLQMSDTSTIDEFVAKLCRTASKSASLGEVMTEQKHAKKFLMSLPR</sequence>
<accession>A0A9R1XDU4</accession>
<comment type="caution">
    <text evidence="2">The sequence shown here is derived from an EMBL/GenBank/DDBJ whole genome shotgun (WGS) entry which is preliminary data.</text>
</comment>